<dbReference type="Proteomes" id="UP000821865">
    <property type="component" value="Chromosome 2"/>
</dbReference>
<protein>
    <submittedName>
        <fullName evidence="1">Uncharacterized protein</fullName>
    </submittedName>
</protein>
<reference evidence="1" key="1">
    <citation type="submission" date="2020-05" db="EMBL/GenBank/DDBJ databases">
        <title>Large-scale comparative analyses of tick genomes elucidate their genetic diversity and vector capacities.</title>
        <authorList>
            <person name="Jia N."/>
            <person name="Wang J."/>
            <person name="Shi W."/>
            <person name="Du L."/>
            <person name="Sun Y."/>
            <person name="Zhan W."/>
            <person name="Jiang J."/>
            <person name="Wang Q."/>
            <person name="Zhang B."/>
            <person name="Ji P."/>
            <person name="Sakyi L.B."/>
            <person name="Cui X."/>
            <person name="Yuan T."/>
            <person name="Jiang B."/>
            <person name="Yang W."/>
            <person name="Lam T.T.-Y."/>
            <person name="Chang Q."/>
            <person name="Ding S."/>
            <person name="Wang X."/>
            <person name="Zhu J."/>
            <person name="Ruan X."/>
            <person name="Zhao L."/>
            <person name="Wei J."/>
            <person name="Que T."/>
            <person name="Du C."/>
            <person name="Cheng J."/>
            <person name="Dai P."/>
            <person name="Han X."/>
            <person name="Huang E."/>
            <person name="Gao Y."/>
            <person name="Liu J."/>
            <person name="Shao H."/>
            <person name="Ye R."/>
            <person name="Li L."/>
            <person name="Wei W."/>
            <person name="Wang X."/>
            <person name="Wang C."/>
            <person name="Yang T."/>
            <person name="Huo Q."/>
            <person name="Li W."/>
            <person name="Guo W."/>
            <person name="Chen H."/>
            <person name="Zhou L."/>
            <person name="Ni X."/>
            <person name="Tian J."/>
            <person name="Zhou Y."/>
            <person name="Sheng Y."/>
            <person name="Liu T."/>
            <person name="Pan Y."/>
            <person name="Xia L."/>
            <person name="Li J."/>
            <person name="Zhao F."/>
            <person name="Cao W."/>
        </authorList>
    </citation>
    <scope>NUCLEOTIDE SEQUENCE</scope>
    <source>
        <strain evidence="1">Dsil-2018</strain>
    </source>
</reference>
<evidence type="ECO:0000313" key="1">
    <source>
        <dbReference type="EMBL" id="KAH7965513.1"/>
    </source>
</evidence>
<organism evidence="1 2">
    <name type="scientific">Dermacentor silvarum</name>
    <name type="common">Tick</name>
    <dbReference type="NCBI Taxonomy" id="543639"/>
    <lineage>
        <taxon>Eukaryota</taxon>
        <taxon>Metazoa</taxon>
        <taxon>Ecdysozoa</taxon>
        <taxon>Arthropoda</taxon>
        <taxon>Chelicerata</taxon>
        <taxon>Arachnida</taxon>
        <taxon>Acari</taxon>
        <taxon>Parasitiformes</taxon>
        <taxon>Ixodida</taxon>
        <taxon>Ixodoidea</taxon>
        <taxon>Ixodidae</taxon>
        <taxon>Rhipicephalinae</taxon>
        <taxon>Dermacentor</taxon>
    </lineage>
</organism>
<proteinExistence type="predicted"/>
<gene>
    <name evidence="1" type="ORF">HPB49_008524</name>
</gene>
<name>A0ACB8DBW1_DERSI</name>
<sequence length="705" mass="78531">MVSATKPASRRLDPPRQRQRVRLVYGGHDQRVSESHWAIVVALVASLSIVVAFFVFVALAFATRSYEANHGLEYCDTPACRGFVQLLTASMDTSSEPCDNFYRFVCGNWKSSRSAYQEHLSKFFEELATALRDARAMDSEKTVSGKAASLYAGCESVLLGGNDDIDSFREVLSQAQLVWPKLEGTPDVLAATFRIKKYFDIASLLKITRLTKSAPDSSTESIFLLEPGDILERKSATHNLSCNNNKFYNSSTMWTNASTNYEFYNLVLSVVAGPNSSHEFLILHDSFVRIGKDFRKAIQPMTNRTVLARPSTDTGNLSKFAPHFNETRWSDFFSNSFNADNGNIVVNVTDVDYLTAYSNLTSKWNESVMVWCTSWLAVAEMAPFMSKDIALHKFTPEATGESAPRHCLELTERLLGAATFSAYAIKAFTKDVLEEIRSSTLALLAPIQTKMVKSAWLVSPNIYDIVDAADFLSVLIQARTYQQELGANLTHNNTESIARNWVSAVSLRSELLDKAATFSRTTHLEDVHTEPSYSFFTAATSTIRLPLYASMLPMYDRGLTRGVRFGTLGVLFAQATFRGLLARLSQGNASHPGDHLRCFSGPSGNGSYCLDYDRAVPLEMLEDLLEQVLPLSGRNQLDLEPPLEEMQAFFVSMCYLLCSPEDGRDNSVKSKRACNEAVRQSRLFSKAFNCSLGTNMNPPDKCEFF</sequence>
<evidence type="ECO:0000313" key="2">
    <source>
        <dbReference type="Proteomes" id="UP000821865"/>
    </source>
</evidence>
<comment type="caution">
    <text evidence="1">The sequence shown here is derived from an EMBL/GenBank/DDBJ whole genome shotgun (WGS) entry which is preliminary data.</text>
</comment>
<dbReference type="EMBL" id="CM023471">
    <property type="protein sequence ID" value="KAH7965513.1"/>
    <property type="molecule type" value="Genomic_DNA"/>
</dbReference>
<accession>A0ACB8DBW1</accession>
<keyword evidence="2" id="KW-1185">Reference proteome</keyword>